<dbReference type="InterPro" id="IPR020471">
    <property type="entry name" value="AKR"/>
</dbReference>
<dbReference type="Gene3D" id="3.20.20.100">
    <property type="entry name" value="NADP-dependent oxidoreductase domain"/>
    <property type="match status" value="1"/>
</dbReference>
<sequence>MQKTDMILPTNSRLQFTSDLNICRILNGMWQVSGGHGRINPQTAIQAMFTYVDAGFTTWDLADHYGPAEDLIGEFRRQLIASRGEAALANIQAFTKWVPRPGKMTRKIVEDNINISLRRMDVSALDLMQFHWWEYGDNNYLDALKYMGELQTEGKIKHLALTNFDTEHLQIITAAGIKIVSNQVQYSLVDRRPQVNMVKFCQEHDIKLFTYGSVCGGLLSEKYLGQPEPRGFDLNTTSLKKYKNVIDAWGGWGLFQQLLATLKQIADKHQVSIANVAVNYILHQPAVGGVIVGARLGIAEHLEDNARVFGFSLDAEDVEKMDAVSQQSWDLYQLIGDCGDEYRR</sequence>
<dbReference type="InterPro" id="IPR023210">
    <property type="entry name" value="NADP_OxRdtase_dom"/>
</dbReference>
<evidence type="ECO:0000259" key="1">
    <source>
        <dbReference type="Pfam" id="PF00248"/>
    </source>
</evidence>
<feature type="domain" description="NADP-dependent oxidoreductase" evidence="1">
    <location>
        <begin position="24"/>
        <end position="325"/>
    </location>
</feature>
<dbReference type="CDD" id="cd19101">
    <property type="entry name" value="AKR_unchar"/>
    <property type="match status" value="1"/>
</dbReference>
<dbReference type="EMBL" id="CP021056">
    <property type="protein sequence ID" value="QXE25616.1"/>
    <property type="molecule type" value="Genomic_DNA"/>
</dbReference>
<evidence type="ECO:0000313" key="3">
    <source>
        <dbReference type="Proteomes" id="UP000683511"/>
    </source>
</evidence>
<proteinExistence type="predicted"/>
<accession>A0A975TCY8</accession>
<keyword evidence="3" id="KW-1185">Reference proteome</keyword>
<evidence type="ECO:0000313" key="2">
    <source>
        <dbReference type="EMBL" id="QXE25616.1"/>
    </source>
</evidence>
<organism evidence="2 3">
    <name type="scientific">Richelia sinica FACHB-800</name>
    <dbReference type="NCBI Taxonomy" id="1357546"/>
    <lineage>
        <taxon>Bacteria</taxon>
        <taxon>Bacillati</taxon>
        <taxon>Cyanobacteriota</taxon>
        <taxon>Cyanophyceae</taxon>
        <taxon>Nostocales</taxon>
        <taxon>Nostocaceae</taxon>
        <taxon>Richelia</taxon>
    </lineage>
</organism>
<dbReference type="AlphaFoldDB" id="A0A975TCY8"/>
<dbReference type="InterPro" id="IPR036812">
    <property type="entry name" value="NAD(P)_OxRdtase_dom_sf"/>
</dbReference>
<dbReference type="KEGG" id="rsin:B6N60_04336"/>
<dbReference type="Pfam" id="PF00248">
    <property type="entry name" value="Aldo_ket_red"/>
    <property type="match status" value="1"/>
</dbReference>
<dbReference type="Proteomes" id="UP000683511">
    <property type="component" value="Chromosome"/>
</dbReference>
<dbReference type="SUPFAM" id="SSF51430">
    <property type="entry name" value="NAD(P)-linked oxidoreductase"/>
    <property type="match status" value="1"/>
</dbReference>
<gene>
    <name evidence="2" type="ORF">B6N60_04336</name>
</gene>
<dbReference type="PRINTS" id="PR00069">
    <property type="entry name" value="ALDKETRDTASE"/>
</dbReference>
<dbReference type="PANTHER" id="PTHR43147">
    <property type="entry name" value="PROTEIN TAS"/>
    <property type="match status" value="1"/>
</dbReference>
<name>A0A975TCY8_9NOST</name>
<protein>
    <submittedName>
        <fullName evidence="2">Aldo/keto reductase</fullName>
    </submittedName>
</protein>
<dbReference type="PANTHER" id="PTHR43147:SF2">
    <property type="entry name" value="NADP-DEPENDENT OXIDOREDUCTASE DOMAIN-CONTAINING PROTEIN"/>
    <property type="match status" value="1"/>
</dbReference>
<dbReference type="GO" id="GO:0016491">
    <property type="term" value="F:oxidoreductase activity"/>
    <property type="evidence" value="ECO:0007669"/>
    <property type="project" value="InterPro"/>
</dbReference>
<reference evidence="2" key="1">
    <citation type="submission" date="2017-04" db="EMBL/GenBank/DDBJ databases">
        <title>Genome deletions in a multicellular cyanobacterial endosymbiont for morphological adaptation in marine diatoms.</title>
        <authorList>
            <person name="Wang Y."/>
            <person name="Gao H."/>
            <person name="Li R."/>
            <person name="Xu X."/>
        </authorList>
    </citation>
    <scope>NUCLEOTIDE SEQUENCE</scope>
    <source>
        <strain evidence="2">FACHB 800</strain>
    </source>
</reference>